<dbReference type="EMBL" id="RZHF01000014">
    <property type="protein sequence ID" value="RUR31817.1"/>
    <property type="molecule type" value="Genomic_DNA"/>
</dbReference>
<accession>A0A433KQE1</accession>
<proteinExistence type="predicted"/>
<comment type="caution">
    <text evidence="1">The sequence shown here is derived from an EMBL/GenBank/DDBJ whole genome shotgun (WGS) entry which is preliminary data.</text>
</comment>
<dbReference type="OrthoDB" id="6168720at2"/>
<sequence length="109" mass="12137">MKITKKVKVDTVTDVICDVCLTSTCVAGEGLEFATLQANWGYGAQHDGERYEVHLCGSCFFGTLAYFKQERRVQNLFSEDGCADALNANDRLGLVARDDYFRDKNGNAR</sequence>
<dbReference type="AlphaFoldDB" id="A0A433KQE1"/>
<protein>
    <submittedName>
        <fullName evidence="1">Uncharacterized protein</fullName>
    </submittedName>
</protein>
<evidence type="ECO:0000313" key="2">
    <source>
        <dbReference type="Proteomes" id="UP000287023"/>
    </source>
</evidence>
<evidence type="ECO:0000313" key="1">
    <source>
        <dbReference type="EMBL" id="RUR31817.1"/>
    </source>
</evidence>
<reference evidence="1 2" key="1">
    <citation type="submission" date="2018-12" db="EMBL/GenBank/DDBJ databases">
        <title>three novel Halomonas strain isolated from plants.</title>
        <authorList>
            <person name="Sun C."/>
        </authorList>
    </citation>
    <scope>NUCLEOTIDE SEQUENCE [LARGE SCALE GENOMIC DNA]</scope>
    <source>
        <strain evidence="1 2">JCM 18142</strain>
    </source>
</reference>
<gene>
    <name evidence="1" type="ORF">ELY38_10255</name>
</gene>
<keyword evidence="2" id="KW-1185">Reference proteome</keyword>
<dbReference type="Proteomes" id="UP000287023">
    <property type="component" value="Unassembled WGS sequence"/>
</dbReference>
<dbReference type="RefSeq" id="WP_127061927.1">
    <property type="nucleotide sequence ID" value="NZ_RZHF01000014.1"/>
</dbReference>
<name>A0A433KQE1_9GAMM</name>
<organism evidence="1 2">
    <name type="scientific">Vreelandella nanhaiensis</name>
    <dbReference type="NCBI Taxonomy" id="1258546"/>
    <lineage>
        <taxon>Bacteria</taxon>
        <taxon>Pseudomonadati</taxon>
        <taxon>Pseudomonadota</taxon>
        <taxon>Gammaproteobacteria</taxon>
        <taxon>Oceanospirillales</taxon>
        <taxon>Halomonadaceae</taxon>
        <taxon>Vreelandella</taxon>
    </lineage>
</organism>